<evidence type="ECO:0000256" key="2">
    <source>
        <dbReference type="ARBA" id="ARBA00022556"/>
    </source>
</evidence>
<sequence>MRFAALVEQLQASQSWGDGDLEIQGIAAIDSASPGTLSYADSDRFSAQIQATQASALILPKNAALQQLATAQGIAWIESAYPRLTFAQALDVFYQPHQPAAQIHPTAVIDPTAKLGANVAVGAHTVIAANVVIGDGVAIWPNVVIYPEAQIGDRTLLHANCVIQERSQIGTDCVINSGSIVGGEGFGYVPTEQGWYKMQQSGYVVLEDRVEIGCNCTIDRPAVGETRLGHDTILDNMVHIGHGCTIGFGCAMASQAALAGGVVVGNRVIIAGQVGVANNVKLRDGSTVSSRSGVHHDTKPGQTVSGYPAVDHSIYLKSSAIYKRLPEMYQTLRRIKRHLGLD</sequence>
<dbReference type="RefSeq" id="WP_264324340.1">
    <property type="nucleotide sequence ID" value="NZ_JADEXQ010000017.1"/>
</dbReference>
<evidence type="ECO:0000313" key="10">
    <source>
        <dbReference type="EMBL" id="MBE9029521.1"/>
    </source>
</evidence>
<dbReference type="PANTHER" id="PTHR43378:SF2">
    <property type="entry name" value="UDP-3-O-ACYLGLUCOSAMINE N-ACYLTRANSFERASE 1, MITOCHONDRIAL-RELATED"/>
    <property type="match status" value="1"/>
</dbReference>
<dbReference type="EMBL" id="JADEXQ010000017">
    <property type="protein sequence ID" value="MBE9029521.1"/>
    <property type="molecule type" value="Genomic_DNA"/>
</dbReference>
<dbReference type="Pfam" id="PF04613">
    <property type="entry name" value="LpxD"/>
    <property type="match status" value="1"/>
</dbReference>
<dbReference type="AlphaFoldDB" id="A0A928Z1N2"/>
<comment type="catalytic activity">
    <reaction evidence="7">
        <text>a UDP-3-O-[(3R)-3-hydroxyacyl]-alpha-D-glucosamine + a (3R)-hydroxyacyl-[ACP] = a UDP-2-N,3-O-bis[(3R)-3-hydroxyacyl]-alpha-D-glucosamine + holo-[ACP] + H(+)</text>
        <dbReference type="Rhea" id="RHEA:53836"/>
        <dbReference type="Rhea" id="RHEA-COMP:9685"/>
        <dbReference type="Rhea" id="RHEA-COMP:9945"/>
        <dbReference type="ChEBI" id="CHEBI:15378"/>
        <dbReference type="ChEBI" id="CHEBI:64479"/>
        <dbReference type="ChEBI" id="CHEBI:78827"/>
        <dbReference type="ChEBI" id="CHEBI:137740"/>
        <dbReference type="ChEBI" id="CHEBI:137748"/>
        <dbReference type="EC" id="2.3.1.191"/>
    </reaction>
</comment>
<feature type="domain" description="Mannose-1-phosphate guanyltransferase C-terminal" evidence="9">
    <location>
        <begin position="104"/>
        <end position="183"/>
    </location>
</feature>
<comment type="subunit">
    <text evidence="7">Homotrimer.</text>
</comment>
<dbReference type="InterPro" id="IPR018357">
    <property type="entry name" value="Hexapep_transf_CS"/>
</dbReference>
<keyword evidence="2 7" id="KW-0441">Lipid A biosynthesis</keyword>
<dbReference type="NCBIfam" id="NF002060">
    <property type="entry name" value="PRK00892.1"/>
    <property type="match status" value="1"/>
</dbReference>
<dbReference type="GO" id="GO:0016410">
    <property type="term" value="F:N-acyltransferase activity"/>
    <property type="evidence" value="ECO:0007669"/>
    <property type="project" value="InterPro"/>
</dbReference>
<protein>
    <recommendedName>
        <fullName evidence="7">UDP-3-O-acylglucosamine N-acyltransferase</fullName>
        <ecNumber evidence="7">2.3.1.191</ecNumber>
    </recommendedName>
</protein>
<keyword evidence="1 7" id="KW-0444">Lipid biosynthesis</keyword>
<dbReference type="Gene3D" id="3.40.1390.10">
    <property type="entry name" value="MurE/MurF, N-terminal domain"/>
    <property type="match status" value="1"/>
</dbReference>
<comment type="function">
    <text evidence="7">Catalyzes the N-acylation of UDP-3-O-acylglucosamine using 3-hydroxyacyl-ACP as the acyl donor. Is involved in the biosynthesis of lipid A, a phosphorylated glycolipid that anchors the lipopolysaccharide to the outer membrane of the cell.</text>
</comment>
<keyword evidence="6 7" id="KW-0012">Acyltransferase</keyword>
<keyword evidence="4 7" id="KW-0677">Repeat</keyword>
<dbReference type="HAMAP" id="MF_00523">
    <property type="entry name" value="LpxD"/>
    <property type="match status" value="1"/>
</dbReference>
<evidence type="ECO:0000313" key="11">
    <source>
        <dbReference type="Proteomes" id="UP000625316"/>
    </source>
</evidence>
<dbReference type="NCBIfam" id="TIGR01853">
    <property type="entry name" value="lipid_A_lpxD"/>
    <property type="match status" value="1"/>
</dbReference>
<dbReference type="Gene3D" id="2.160.10.10">
    <property type="entry name" value="Hexapeptide repeat proteins"/>
    <property type="match status" value="1"/>
</dbReference>
<evidence type="ECO:0000256" key="7">
    <source>
        <dbReference type="HAMAP-Rule" id="MF_00523"/>
    </source>
</evidence>
<reference evidence="10" key="1">
    <citation type="submission" date="2020-10" db="EMBL/GenBank/DDBJ databases">
        <authorList>
            <person name="Castelo-Branco R."/>
            <person name="Eusebio N."/>
            <person name="Adriana R."/>
            <person name="Vieira A."/>
            <person name="Brugerolle De Fraissinette N."/>
            <person name="Rezende De Castro R."/>
            <person name="Schneider M.P."/>
            <person name="Vasconcelos V."/>
            <person name="Leao P.N."/>
        </authorList>
    </citation>
    <scope>NUCLEOTIDE SEQUENCE</scope>
    <source>
        <strain evidence="10">LEGE 11480</strain>
    </source>
</reference>
<comment type="pathway">
    <text evidence="7">Bacterial outer membrane biogenesis; LPS lipid A biosynthesis.</text>
</comment>
<dbReference type="PROSITE" id="PS00101">
    <property type="entry name" value="HEXAPEP_TRANSFERASES"/>
    <property type="match status" value="1"/>
</dbReference>
<dbReference type="GO" id="GO:0016020">
    <property type="term" value="C:membrane"/>
    <property type="evidence" value="ECO:0007669"/>
    <property type="project" value="GOC"/>
</dbReference>
<keyword evidence="5 7" id="KW-0443">Lipid metabolism</keyword>
<dbReference type="GO" id="GO:0009245">
    <property type="term" value="P:lipid A biosynthetic process"/>
    <property type="evidence" value="ECO:0007669"/>
    <property type="project" value="UniProtKB-UniRule"/>
</dbReference>
<dbReference type="InterPro" id="IPR011004">
    <property type="entry name" value="Trimer_LpxA-like_sf"/>
</dbReference>
<dbReference type="SUPFAM" id="SSF51161">
    <property type="entry name" value="Trimeric LpxA-like enzymes"/>
    <property type="match status" value="1"/>
</dbReference>
<proteinExistence type="inferred from homology"/>
<dbReference type="GO" id="GO:0103118">
    <property type="term" value="F:UDP-3-O-[(3R)-3-hydroxyacyl]-glucosamine N-acyltransferase activity"/>
    <property type="evidence" value="ECO:0007669"/>
    <property type="project" value="UniProtKB-EC"/>
</dbReference>
<dbReference type="GO" id="GO:0043886">
    <property type="term" value="F:structural constituent of carboxysome shell"/>
    <property type="evidence" value="ECO:0007669"/>
    <property type="project" value="UniProtKB-ARBA"/>
</dbReference>
<dbReference type="CDD" id="cd03352">
    <property type="entry name" value="LbH_LpxD"/>
    <property type="match status" value="1"/>
</dbReference>
<evidence type="ECO:0000256" key="5">
    <source>
        <dbReference type="ARBA" id="ARBA00023098"/>
    </source>
</evidence>
<comment type="caution">
    <text evidence="10">The sequence shown here is derived from an EMBL/GenBank/DDBJ whole genome shotgun (WGS) entry which is preliminary data.</text>
</comment>
<evidence type="ECO:0000256" key="4">
    <source>
        <dbReference type="ARBA" id="ARBA00022737"/>
    </source>
</evidence>
<dbReference type="Proteomes" id="UP000625316">
    <property type="component" value="Unassembled WGS sequence"/>
</dbReference>
<dbReference type="PANTHER" id="PTHR43378">
    <property type="entry name" value="UDP-3-O-ACYLGLUCOSAMINE N-ACYLTRANSFERASE"/>
    <property type="match status" value="1"/>
</dbReference>
<evidence type="ECO:0000256" key="3">
    <source>
        <dbReference type="ARBA" id="ARBA00022679"/>
    </source>
</evidence>
<keyword evidence="3 7" id="KW-0808">Transferase</keyword>
<feature type="domain" description="UDP-3-O-[3-hydroxymyristoyl] glucosamine N-acyltransferase non-repeat region" evidence="8">
    <location>
        <begin position="20"/>
        <end position="91"/>
    </location>
</feature>
<keyword evidence="11" id="KW-1185">Reference proteome</keyword>
<organism evidence="10 11">
    <name type="scientific">Romeriopsis navalis LEGE 11480</name>
    <dbReference type="NCBI Taxonomy" id="2777977"/>
    <lineage>
        <taxon>Bacteria</taxon>
        <taxon>Bacillati</taxon>
        <taxon>Cyanobacteriota</taxon>
        <taxon>Cyanophyceae</taxon>
        <taxon>Leptolyngbyales</taxon>
        <taxon>Leptolyngbyaceae</taxon>
        <taxon>Romeriopsis</taxon>
        <taxon>Romeriopsis navalis</taxon>
    </lineage>
</organism>
<comment type="similarity">
    <text evidence="7">Belongs to the transferase hexapeptide repeat family. LpxD subfamily.</text>
</comment>
<evidence type="ECO:0000259" key="8">
    <source>
        <dbReference type="Pfam" id="PF04613"/>
    </source>
</evidence>
<gene>
    <name evidence="7 10" type="primary">lpxD</name>
    <name evidence="10" type="ORF">IQ266_07060</name>
</gene>
<dbReference type="InterPro" id="IPR007691">
    <property type="entry name" value="LpxD"/>
</dbReference>
<dbReference type="InterPro" id="IPR056729">
    <property type="entry name" value="GMPPB_C"/>
</dbReference>
<dbReference type="InterPro" id="IPR020573">
    <property type="entry name" value="UDP_GlcNAc_AcTrfase_non-rep"/>
</dbReference>
<feature type="active site" description="Proton acceptor" evidence="7">
    <location>
        <position position="242"/>
    </location>
</feature>
<evidence type="ECO:0000256" key="6">
    <source>
        <dbReference type="ARBA" id="ARBA00023315"/>
    </source>
</evidence>
<dbReference type="Pfam" id="PF25087">
    <property type="entry name" value="GMPPB_C"/>
    <property type="match status" value="1"/>
</dbReference>
<evidence type="ECO:0000259" key="9">
    <source>
        <dbReference type="Pfam" id="PF25087"/>
    </source>
</evidence>
<accession>A0A928Z1N2</accession>
<dbReference type="GO" id="GO:0031470">
    <property type="term" value="C:carboxysome"/>
    <property type="evidence" value="ECO:0007669"/>
    <property type="project" value="UniProtKB-ARBA"/>
</dbReference>
<name>A0A928Z1N2_9CYAN</name>
<evidence type="ECO:0000256" key="1">
    <source>
        <dbReference type="ARBA" id="ARBA00022516"/>
    </source>
</evidence>
<dbReference type="EC" id="2.3.1.191" evidence="7"/>